<keyword evidence="1" id="KW-0805">Transcription regulation</keyword>
<dbReference type="GO" id="GO:0003700">
    <property type="term" value="F:DNA-binding transcription factor activity"/>
    <property type="evidence" value="ECO:0007669"/>
    <property type="project" value="InterPro"/>
</dbReference>
<dbReference type="InterPro" id="IPR028978">
    <property type="entry name" value="Chorismate_lyase_/UTRA_dom_sf"/>
</dbReference>
<evidence type="ECO:0000256" key="3">
    <source>
        <dbReference type="ARBA" id="ARBA00023163"/>
    </source>
</evidence>
<sequence length="239" mass="26166">MKNAGFSRRQQVVDALTYRMRSGELRPGDRLDGELRLAAEFAVSRGTIRQALSELQRRNMIATHTGIGSFVTFDGVALDAEVGWGRALADTGTQITAELMSIDRIGREDIPDLPGEVTLTEAIAVRRIRRAENGVAVSYECSSVPFVGPLRDLPSTGLVDGSLTTSLRAAGLIAQYGAQDVRLSKLDRRESRILGRKIRTPFLRTVRTAYAADGSLVEHVVSLLDPDHFSVHFTFGEQP</sequence>
<dbReference type="SUPFAM" id="SSF64288">
    <property type="entry name" value="Chorismate lyase-like"/>
    <property type="match status" value="1"/>
</dbReference>
<dbReference type="Proteomes" id="UP000237752">
    <property type="component" value="Unassembled WGS sequence"/>
</dbReference>
<dbReference type="AlphaFoldDB" id="A0A2T0ZZW0"/>
<gene>
    <name evidence="5" type="ORF">CLV47_10719</name>
</gene>
<accession>A0A2T0ZZW0</accession>
<organism evidence="5 6">
    <name type="scientific">Antricoccus suffuscus</name>
    <dbReference type="NCBI Taxonomy" id="1629062"/>
    <lineage>
        <taxon>Bacteria</taxon>
        <taxon>Bacillati</taxon>
        <taxon>Actinomycetota</taxon>
        <taxon>Actinomycetes</taxon>
        <taxon>Geodermatophilales</taxon>
        <taxon>Antricoccaceae</taxon>
        <taxon>Antricoccus</taxon>
    </lineage>
</organism>
<feature type="domain" description="HTH gntR-type" evidence="4">
    <location>
        <begin position="6"/>
        <end position="74"/>
    </location>
</feature>
<proteinExistence type="predicted"/>
<dbReference type="Pfam" id="PF07702">
    <property type="entry name" value="UTRA"/>
    <property type="match status" value="1"/>
</dbReference>
<dbReference type="InterPro" id="IPR011663">
    <property type="entry name" value="UTRA"/>
</dbReference>
<dbReference type="InterPro" id="IPR036390">
    <property type="entry name" value="WH_DNA-bd_sf"/>
</dbReference>
<dbReference type="SMART" id="SM00345">
    <property type="entry name" value="HTH_GNTR"/>
    <property type="match status" value="1"/>
</dbReference>
<reference evidence="5 6" key="1">
    <citation type="submission" date="2018-03" db="EMBL/GenBank/DDBJ databases">
        <title>Genomic Encyclopedia of Archaeal and Bacterial Type Strains, Phase II (KMG-II): from individual species to whole genera.</title>
        <authorList>
            <person name="Goeker M."/>
        </authorList>
    </citation>
    <scope>NUCLEOTIDE SEQUENCE [LARGE SCALE GENOMIC DNA]</scope>
    <source>
        <strain evidence="5 6">DSM 100065</strain>
    </source>
</reference>
<dbReference type="Gene3D" id="3.40.1410.10">
    <property type="entry name" value="Chorismate lyase-like"/>
    <property type="match status" value="1"/>
</dbReference>
<dbReference type="PANTHER" id="PTHR44846">
    <property type="entry name" value="MANNOSYL-D-GLYCERATE TRANSPORT/METABOLISM SYSTEM REPRESSOR MNGR-RELATED"/>
    <property type="match status" value="1"/>
</dbReference>
<dbReference type="SMART" id="SM00866">
    <property type="entry name" value="UTRA"/>
    <property type="match status" value="1"/>
</dbReference>
<dbReference type="InterPro" id="IPR000524">
    <property type="entry name" value="Tscrpt_reg_HTH_GntR"/>
</dbReference>
<dbReference type="PANTHER" id="PTHR44846:SF17">
    <property type="entry name" value="GNTR-FAMILY TRANSCRIPTIONAL REGULATOR"/>
    <property type="match status" value="1"/>
</dbReference>
<dbReference type="InterPro" id="IPR050679">
    <property type="entry name" value="Bact_HTH_transcr_reg"/>
</dbReference>
<dbReference type="CDD" id="cd07377">
    <property type="entry name" value="WHTH_GntR"/>
    <property type="match status" value="1"/>
</dbReference>
<dbReference type="OrthoDB" id="7363114at2"/>
<dbReference type="RefSeq" id="WP_106348861.1">
    <property type="nucleotide sequence ID" value="NZ_PVUE01000007.1"/>
</dbReference>
<dbReference type="GO" id="GO:0045892">
    <property type="term" value="P:negative regulation of DNA-templated transcription"/>
    <property type="evidence" value="ECO:0007669"/>
    <property type="project" value="TreeGrafter"/>
</dbReference>
<dbReference type="Gene3D" id="1.10.10.10">
    <property type="entry name" value="Winged helix-like DNA-binding domain superfamily/Winged helix DNA-binding domain"/>
    <property type="match status" value="1"/>
</dbReference>
<dbReference type="GO" id="GO:0003677">
    <property type="term" value="F:DNA binding"/>
    <property type="evidence" value="ECO:0007669"/>
    <property type="project" value="UniProtKB-KW"/>
</dbReference>
<dbReference type="InterPro" id="IPR036388">
    <property type="entry name" value="WH-like_DNA-bd_sf"/>
</dbReference>
<dbReference type="SUPFAM" id="SSF46785">
    <property type="entry name" value="Winged helix' DNA-binding domain"/>
    <property type="match status" value="1"/>
</dbReference>
<keyword evidence="6" id="KW-1185">Reference proteome</keyword>
<comment type="caution">
    <text evidence="5">The sequence shown here is derived from an EMBL/GenBank/DDBJ whole genome shotgun (WGS) entry which is preliminary data.</text>
</comment>
<keyword evidence="2" id="KW-0238">DNA-binding</keyword>
<dbReference type="PRINTS" id="PR00035">
    <property type="entry name" value="HTHGNTR"/>
</dbReference>
<dbReference type="Pfam" id="PF00392">
    <property type="entry name" value="GntR"/>
    <property type="match status" value="1"/>
</dbReference>
<protein>
    <submittedName>
        <fullName evidence="5">GntR family transcriptional regulator</fullName>
    </submittedName>
</protein>
<evidence type="ECO:0000259" key="4">
    <source>
        <dbReference type="PROSITE" id="PS50949"/>
    </source>
</evidence>
<dbReference type="EMBL" id="PVUE01000007">
    <property type="protein sequence ID" value="PRZ41893.1"/>
    <property type="molecule type" value="Genomic_DNA"/>
</dbReference>
<evidence type="ECO:0000313" key="5">
    <source>
        <dbReference type="EMBL" id="PRZ41893.1"/>
    </source>
</evidence>
<name>A0A2T0ZZW0_9ACTN</name>
<dbReference type="PROSITE" id="PS50949">
    <property type="entry name" value="HTH_GNTR"/>
    <property type="match status" value="1"/>
</dbReference>
<evidence type="ECO:0000256" key="2">
    <source>
        <dbReference type="ARBA" id="ARBA00023125"/>
    </source>
</evidence>
<evidence type="ECO:0000256" key="1">
    <source>
        <dbReference type="ARBA" id="ARBA00023015"/>
    </source>
</evidence>
<keyword evidence="3" id="KW-0804">Transcription</keyword>
<evidence type="ECO:0000313" key="6">
    <source>
        <dbReference type="Proteomes" id="UP000237752"/>
    </source>
</evidence>